<evidence type="ECO:0000313" key="2">
    <source>
        <dbReference type="EMBL" id="VDK21188.1"/>
    </source>
</evidence>
<dbReference type="Proteomes" id="UP000267096">
    <property type="component" value="Unassembled WGS sequence"/>
</dbReference>
<protein>
    <submittedName>
        <fullName evidence="4">ShKT domain-containing protein</fullName>
    </submittedName>
</protein>
<evidence type="ECO:0000313" key="4">
    <source>
        <dbReference type="WBParaSite" id="ASIM_0000328401-mRNA-1"/>
    </source>
</evidence>
<proteinExistence type="predicted"/>
<dbReference type="EMBL" id="UYRR01004627">
    <property type="protein sequence ID" value="VDK21188.1"/>
    <property type="molecule type" value="Genomic_DNA"/>
</dbReference>
<organism evidence="4">
    <name type="scientific">Anisakis simplex</name>
    <name type="common">Herring worm</name>
    <dbReference type="NCBI Taxonomy" id="6269"/>
    <lineage>
        <taxon>Eukaryota</taxon>
        <taxon>Metazoa</taxon>
        <taxon>Ecdysozoa</taxon>
        <taxon>Nematoda</taxon>
        <taxon>Chromadorea</taxon>
        <taxon>Rhabditida</taxon>
        <taxon>Spirurina</taxon>
        <taxon>Ascaridomorpha</taxon>
        <taxon>Ascaridoidea</taxon>
        <taxon>Anisakidae</taxon>
        <taxon>Anisakis</taxon>
        <taxon>Anisakis simplex complex</taxon>
    </lineage>
</organism>
<evidence type="ECO:0000256" key="1">
    <source>
        <dbReference type="SAM" id="MobiDB-lite"/>
    </source>
</evidence>
<keyword evidence="3" id="KW-1185">Reference proteome</keyword>
<gene>
    <name evidence="2" type="ORF">ASIM_LOCUS3128</name>
</gene>
<reference evidence="4" key="1">
    <citation type="submission" date="2017-02" db="UniProtKB">
        <authorList>
            <consortium name="WormBaseParasite"/>
        </authorList>
    </citation>
    <scope>IDENTIFICATION</scope>
</reference>
<evidence type="ECO:0000313" key="3">
    <source>
        <dbReference type="Proteomes" id="UP000267096"/>
    </source>
</evidence>
<dbReference type="WBParaSite" id="ASIM_0000328401-mRNA-1">
    <property type="protein sequence ID" value="ASIM_0000328401-mRNA-1"/>
    <property type="gene ID" value="ASIM_0000328401"/>
</dbReference>
<name>A0A0M3J6U3_ANISI</name>
<feature type="region of interest" description="Disordered" evidence="1">
    <location>
        <begin position="21"/>
        <end position="94"/>
    </location>
</feature>
<dbReference type="AlphaFoldDB" id="A0A0M3J6U3"/>
<accession>A0A0M3J6U3</accession>
<feature type="compositionally biased region" description="Basic residues" evidence="1">
    <location>
        <begin position="68"/>
        <end position="94"/>
    </location>
</feature>
<sequence length="94" mass="10916">MAARECRKTCGYCGGARNNLETVTSSNSSFEDEEGEVMDRNQTSTSESIDDRLHNTPTEATKTEQKERRKRKRTEAPRKRGRKGRCKLKWMKFK</sequence>
<reference evidence="2 3" key="2">
    <citation type="submission" date="2018-11" db="EMBL/GenBank/DDBJ databases">
        <authorList>
            <consortium name="Pathogen Informatics"/>
        </authorList>
    </citation>
    <scope>NUCLEOTIDE SEQUENCE [LARGE SCALE GENOMIC DNA]</scope>
</reference>